<comment type="caution">
    <text evidence="2">The sequence shown here is derived from an EMBL/GenBank/DDBJ whole genome shotgun (WGS) entry which is preliminary data.</text>
</comment>
<organism evidence="2 3">
    <name type="scientific">Alkalibacillus filiformis</name>
    <dbReference type="NCBI Taxonomy" id="200990"/>
    <lineage>
        <taxon>Bacteria</taxon>
        <taxon>Bacillati</taxon>
        <taxon>Bacillota</taxon>
        <taxon>Bacilli</taxon>
        <taxon>Bacillales</taxon>
        <taxon>Bacillaceae</taxon>
        <taxon>Alkalibacillus</taxon>
    </lineage>
</organism>
<reference evidence="2 3" key="1">
    <citation type="submission" date="2023-07" db="EMBL/GenBank/DDBJ databases">
        <title>Genomic Encyclopedia of Type Strains, Phase IV (KMG-IV): sequencing the most valuable type-strain genomes for metagenomic binning, comparative biology and taxonomic classification.</title>
        <authorList>
            <person name="Goeker M."/>
        </authorList>
    </citation>
    <scope>NUCLEOTIDE SEQUENCE [LARGE SCALE GENOMIC DNA]</scope>
    <source>
        <strain evidence="2 3">DSM 15448</strain>
    </source>
</reference>
<name>A0ABU0DTD0_9BACI</name>
<evidence type="ECO:0000313" key="3">
    <source>
        <dbReference type="Proteomes" id="UP001236723"/>
    </source>
</evidence>
<gene>
    <name evidence="2" type="ORF">J2R98_001244</name>
</gene>
<keyword evidence="3" id="KW-1185">Reference proteome</keyword>
<sequence length="29" mass="3525">MLDFLLGNMFLLFWIVFFVVIFIIFIKKG</sequence>
<keyword evidence="1" id="KW-0472">Membrane</keyword>
<protein>
    <submittedName>
        <fullName evidence="2">Uncharacterized protein</fullName>
    </submittedName>
</protein>
<keyword evidence="1" id="KW-0812">Transmembrane</keyword>
<feature type="transmembrane region" description="Helical" evidence="1">
    <location>
        <begin position="6"/>
        <end position="26"/>
    </location>
</feature>
<keyword evidence="1" id="KW-1133">Transmembrane helix</keyword>
<evidence type="ECO:0000256" key="1">
    <source>
        <dbReference type="SAM" id="Phobius"/>
    </source>
</evidence>
<dbReference type="Proteomes" id="UP001236723">
    <property type="component" value="Unassembled WGS sequence"/>
</dbReference>
<proteinExistence type="predicted"/>
<accession>A0ABU0DTD0</accession>
<dbReference type="EMBL" id="JAUSUP010000002">
    <property type="protein sequence ID" value="MDQ0351430.1"/>
    <property type="molecule type" value="Genomic_DNA"/>
</dbReference>
<evidence type="ECO:0000313" key="2">
    <source>
        <dbReference type="EMBL" id="MDQ0351430.1"/>
    </source>
</evidence>